<gene>
    <name evidence="7" type="ORF">R1flu_006513</name>
</gene>
<keyword evidence="3" id="KW-0808">Transferase</keyword>
<keyword evidence="6" id="KW-0812">Transmembrane</keyword>
<evidence type="ECO:0000313" key="8">
    <source>
        <dbReference type="Proteomes" id="UP001605036"/>
    </source>
</evidence>
<evidence type="ECO:0008006" key="9">
    <source>
        <dbReference type="Google" id="ProtNLM"/>
    </source>
</evidence>
<proteinExistence type="predicted"/>
<comment type="subcellular location">
    <subcellularLocation>
        <location evidence="1">Membrane</location>
        <topology evidence="1">Single-pass type II membrane protein</topology>
    </subcellularLocation>
</comment>
<dbReference type="InterPro" id="IPR003406">
    <property type="entry name" value="Glyco_trans_14"/>
</dbReference>
<dbReference type="Proteomes" id="UP001605036">
    <property type="component" value="Unassembled WGS sequence"/>
</dbReference>
<keyword evidence="5" id="KW-0325">Glycoprotein</keyword>
<evidence type="ECO:0000313" key="7">
    <source>
        <dbReference type="EMBL" id="KAL2635034.1"/>
    </source>
</evidence>
<dbReference type="InterPro" id="IPR044174">
    <property type="entry name" value="BC10-like"/>
</dbReference>
<name>A0ABD1YYZ1_9MARC</name>
<reference evidence="7 8" key="1">
    <citation type="submission" date="2024-09" db="EMBL/GenBank/DDBJ databases">
        <title>Chromosome-scale assembly of Riccia fluitans.</title>
        <authorList>
            <person name="Paukszto L."/>
            <person name="Sawicki J."/>
            <person name="Karawczyk K."/>
            <person name="Piernik-Szablinska J."/>
            <person name="Szczecinska M."/>
            <person name="Mazdziarz M."/>
        </authorList>
    </citation>
    <scope>NUCLEOTIDE SEQUENCE [LARGE SCALE GENOMIC DNA]</scope>
    <source>
        <strain evidence="7">Rf_01</strain>
        <tissue evidence="7">Aerial parts of the thallus</tissue>
    </source>
</reference>
<organism evidence="7 8">
    <name type="scientific">Riccia fluitans</name>
    <dbReference type="NCBI Taxonomy" id="41844"/>
    <lineage>
        <taxon>Eukaryota</taxon>
        <taxon>Viridiplantae</taxon>
        <taxon>Streptophyta</taxon>
        <taxon>Embryophyta</taxon>
        <taxon>Marchantiophyta</taxon>
        <taxon>Marchantiopsida</taxon>
        <taxon>Marchantiidae</taxon>
        <taxon>Marchantiales</taxon>
        <taxon>Ricciaceae</taxon>
        <taxon>Riccia</taxon>
    </lineage>
</organism>
<keyword evidence="6" id="KW-1133">Transmembrane helix</keyword>
<evidence type="ECO:0000256" key="5">
    <source>
        <dbReference type="ARBA" id="ARBA00023180"/>
    </source>
</evidence>
<keyword evidence="4 6" id="KW-0472">Membrane</keyword>
<dbReference type="GO" id="GO:0016020">
    <property type="term" value="C:membrane"/>
    <property type="evidence" value="ECO:0007669"/>
    <property type="project" value="UniProtKB-SubCell"/>
</dbReference>
<feature type="transmembrane region" description="Helical" evidence="6">
    <location>
        <begin position="179"/>
        <end position="202"/>
    </location>
</feature>
<dbReference type="AlphaFoldDB" id="A0ABD1YYZ1"/>
<dbReference type="PANTHER" id="PTHR31042">
    <property type="entry name" value="CORE-2/I-BRANCHING BETA-1,6-N-ACETYLGLUCOSAMINYLTRANSFERASE FAMILY PROTEIN-RELATED"/>
    <property type="match status" value="1"/>
</dbReference>
<sequence length="606" mass="68914">MVKCVFEVRRSVFYSRRSLVRGTCKKSPVALNFPGGGGTLGCVFSVCCEILYVFWSFAGSLFRFLGSDPRRPLKSRGCPVVLEIANASCTFLNGHFPFTVFLLSRVGLDSSSFYKKIAGDFQMQSCEKFARLVLVTVFEKRSFAGAKYIRVVSQLGLDRMVVLIRKRFRPPQQHQQRRLCVVGGIFSLVALTMLGISIAYLYTPRRITPCGLVGSHLCFDSKYPPPTHPMRTYSDEEVASFAVTKDILSQPRMVTGGTPKIAFMFLTPGPLPFEFVWEAFFKEHEGKYTVYVHASERDNMKTIWRSRVFQGRDIPSSKVYWGTIEMIDAERRLLSHALLDLNNQFFVLLSDSCIPLRDFSYVYNSLINSTFSFVDNFDDPGPHGLGRYIEDKMKPEVQPYEWRKGAQWFAIHRRHAILLVSDYLYYRKFRDHCQIGEENHNCYPDEHYVQTYLHMVDPGGLSNWTVTNVDWSEGGWHPRSYGEKDINVELLQHLQSIDEHVHVTSDPAATVTTVPCLWEGEHKPCFLFARKFLAEAAEVLADVLPQVTKTDTSDGIQVRKIEITHRPKPVLAILDVVYPSLPLGLTSDLVVPTDKEECTGSNSEPG</sequence>
<dbReference type="PANTHER" id="PTHR31042:SF150">
    <property type="entry name" value="OS06G0661900 PROTEIN"/>
    <property type="match status" value="1"/>
</dbReference>
<protein>
    <recommendedName>
        <fullName evidence="9">Glycosyltransferase</fullName>
    </recommendedName>
</protein>
<evidence type="ECO:0000256" key="3">
    <source>
        <dbReference type="ARBA" id="ARBA00022679"/>
    </source>
</evidence>
<accession>A0ABD1YYZ1</accession>
<dbReference type="GO" id="GO:0016757">
    <property type="term" value="F:glycosyltransferase activity"/>
    <property type="evidence" value="ECO:0007669"/>
    <property type="project" value="UniProtKB-KW"/>
</dbReference>
<keyword evidence="2" id="KW-0328">Glycosyltransferase</keyword>
<dbReference type="EMBL" id="JBHFFA010000003">
    <property type="protein sequence ID" value="KAL2635034.1"/>
    <property type="molecule type" value="Genomic_DNA"/>
</dbReference>
<evidence type="ECO:0000256" key="6">
    <source>
        <dbReference type="SAM" id="Phobius"/>
    </source>
</evidence>
<evidence type="ECO:0000256" key="2">
    <source>
        <dbReference type="ARBA" id="ARBA00022676"/>
    </source>
</evidence>
<evidence type="ECO:0000256" key="4">
    <source>
        <dbReference type="ARBA" id="ARBA00023136"/>
    </source>
</evidence>
<evidence type="ECO:0000256" key="1">
    <source>
        <dbReference type="ARBA" id="ARBA00004606"/>
    </source>
</evidence>
<comment type="caution">
    <text evidence="7">The sequence shown here is derived from an EMBL/GenBank/DDBJ whole genome shotgun (WGS) entry which is preliminary data.</text>
</comment>
<dbReference type="Pfam" id="PF02485">
    <property type="entry name" value="Branch"/>
    <property type="match status" value="1"/>
</dbReference>
<keyword evidence="8" id="KW-1185">Reference proteome</keyword>